<proteinExistence type="predicted"/>
<comment type="caution">
    <text evidence="1">The sequence shown here is derived from an EMBL/GenBank/DDBJ whole genome shotgun (WGS) entry which is preliminary data.</text>
</comment>
<gene>
    <name evidence="1" type="ORF">O6H91_09G116400</name>
</gene>
<sequence length="139" mass="15370">MAALRSPWSLITSIILILLVAVNTVFTQYVGSSSAPSLPSATGVTDLLHRFASEKRTCDTSLGDCALDNEVHVDTEIRRRVLNQQRIYISYGSLSADRVPCPPMSGRSYYTPNCNSAYGRANPYRRGCSAISRCRRDYS</sequence>
<name>A0ACC2CU02_DIPCM</name>
<evidence type="ECO:0000313" key="1">
    <source>
        <dbReference type="EMBL" id="KAJ7545349.1"/>
    </source>
</evidence>
<evidence type="ECO:0000313" key="2">
    <source>
        <dbReference type="Proteomes" id="UP001162992"/>
    </source>
</evidence>
<dbReference type="EMBL" id="CM055100">
    <property type="protein sequence ID" value="KAJ7545349.1"/>
    <property type="molecule type" value="Genomic_DNA"/>
</dbReference>
<keyword evidence="2" id="KW-1185">Reference proteome</keyword>
<protein>
    <submittedName>
        <fullName evidence="1">Uncharacterized protein</fullName>
    </submittedName>
</protein>
<organism evidence="1 2">
    <name type="scientific">Diphasiastrum complanatum</name>
    <name type="common">Issler's clubmoss</name>
    <name type="synonym">Lycopodium complanatum</name>
    <dbReference type="NCBI Taxonomy" id="34168"/>
    <lineage>
        <taxon>Eukaryota</taxon>
        <taxon>Viridiplantae</taxon>
        <taxon>Streptophyta</taxon>
        <taxon>Embryophyta</taxon>
        <taxon>Tracheophyta</taxon>
        <taxon>Lycopodiopsida</taxon>
        <taxon>Lycopodiales</taxon>
        <taxon>Lycopodiaceae</taxon>
        <taxon>Lycopodioideae</taxon>
        <taxon>Diphasiastrum</taxon>
    </lineage>
</organism>
<dbReference type="Proteomes" id="UP001162992">
    <property type="component" value="Chromosome 9"/>
</dbReference>
<reference evidence="2" key="1">
    <citation type="journal article" date="2024" name="Proc. Natl. Acad. Sci. U.S.A.">
        <title>Extraordinary preservation of gene collinearity over three hundred million years revealed in homosporous lycophytes.</title>
        <authorList>
            <person name="Li C."/>
            <person name="Wickell D."/>
            <person name="Kuo L.Y."/>
            <person name="Chen X."/>
            <person name="Nie B."/>
            <person name="Liao X."/>
            <person name="Peng D."/>
            <person name="Ji J."/>
            <person name="Jenkins J."/>
            <person name="Williams M."/>
            <person name="Shu S."/>
            <person name="Plott C."/>
            <person name="Barry K."/>
            <person name="Rajasekar S."/>
            <person name="Grimwood J."/>
            <person name="Han X."/>
            <person name="Sun S."/>
            <person name="Hou Z."/>
            <person name="He W."/>
            <person name="Dai G."/>
            <person name="Sun C."/>
            <person name="Schmutz J."/>
            <person name="Leebens-Mack J.H."/>
            <person name="Li F.W."/>
            <person name="Wang L."/>
        </authorList>
    </citation>
    <scope>NUCLEOTIDE SEQUENCE [LARGE SCALE GENOMIC DNA]</scope>
    <source>
        <strain evidence="2">cv. PW_Plant_1</strain>
    </source>
</reference>
<accession>A0ACC2CU02</accession>